<keyword evidence="15" id="KW-1185">Reference proteome</keyword>
<feature type="transmembrane region" description="Helical" evidence="12">
    <location>
        <begin position="12"/>
        <end position="30"/>
    </location>
</feature>
<dbReference type="InterPro" id="IPR046357">
    <property type="entry name" value="PPIase_dom_sf"/>
</dbReference>
<reference evidence="14" key="1">
    <citation type="submission" date="2022-09" db="EMBL/GenBank/DDBJ databases">
        <title>Tahibacter sp. nov., isolated from a fresh water.</title>
        <authorList>
            <person name="Baek J.H."/>
            <person name="Lee J.K."/>
            <person name="Kim J.M."/>
            <person name="Jeon C.O."/>
        </authorList>
    </citation>
    <scope>NUCLEOTIDE SEQUENCE</scope>
    <source>
        <strain evidence="14">W38</strain>
    </source>
</reference>
<dbReference type="PANTHER" id="PTHR47529">
    <property type="entry name" value="PEPTIDYL-PROLYL CIS-TRANS ISOMERASE D"/>
    <property type="match status" value="1"/>
</dbReference>
<dbReference type="EMBL" id="CP104694">
    <property type="protein sequence ID" value="UXI69617.1"/>
    <property type="molecule type" value="Genomic_DNA"/>
</dbReference>
<evidence type="ECO:0000256" key="1">
    <source>
        <dbReference type="ARBA" id="ARBA00004382"/>
    </source>
</evidence>
<keyword evidence="11" id="KW-0413">Isomerase</keyword>
<evidence type="ECO:0000256" key="4">
    <source>
        <dbReference type="ARBA" id="ARBA00022692"/>
    </source>
</evidence>
<keyword evidence="4 12" id="KW-0812">Transmembrane</keyword>
<evidence type="ECO:0000256" key="12">
    <source>
        <dbReference type="SAM" id="Phobius"/>
    </source>
</evidence>
<gene>
    <name evidence="14" type="ORF">N4264_08275</name>
</gene>
<dbReference type="PROSITE" id="PS50198">
    <property type="entry name" value="PPIC_PPIASE_2"/>
    <property type="match status" value="1"/>
</dbReference>
<dbReference type="Pfam" id="PF13624">
    <property type="entry name" value="SurA_N_3"/>
    <property type="match status" value="1"/>
</dbReference>
<dbReference type="SUPFAM" id="SSF109998">
    <property type="entry name" value="Triger factor/SurA peptide-binding domain-like"/>
    <property type="match status" value="1"/>
</dbReference>
<dbReference type="Gene3D" id="1.10.4030.10">
    <property type="entry name" value="Porin chaperone SurA, peptide-binding domain"/>
    <property type="match status" value="1"/>
</dbReference>
<keyword evidence="7" id="KW-0143">Chaperone</keyword>
<keyword evidence="2" id="KW-1003">Cell membrane</keyword>
<organism evidence="14 15">
    <name type="scientific">Tahibacter amnicola</name>
    <dbReference type="NCBI Taxonomy" id="2976241"/>
    <lineage>
        <taxon>Bacteria</taxon>
        <taxon>Pseudomonadati</taxon>
        <taxon>Pseudomonadota</taxon>
        <taxon>Gammaproteobacteria</taxon>
        <taxon>Lysobacterales</taxon>
        <taxon>Rhodanobacteraceae</taxon>
        <taxon>Tahibacter</taxon>
    </lineage>
</organism>
<evidence type="ECO:0000259" key="13">
    <source>
        <dbReference type="PROSITE" id="PS50198"/>
    </source>
</evidence>
<evidence type="ECO:0000256" key="2">
    <source>
        <dbReference type="ARBA" id="ARBA00022475"/>
    </source>
</evidence>
<comment type="similarity">
    <text evidence="8">Belongs to the PpiD chaperone family.</text>
</comment>
<evidence type="ECO:0000256" key="7">
    <source>
        <dbReference type="ARBA" id="ARBA00023186"/>
    </source>
</evidence>
<dbReference type="InterPro" id="IPR000297">
    <property type="entry name" value="PPIase_PpiC"/>
</dbReference>
<accession>A0ABY6BIM8</accession>
<evidence type="ECO:0000256" key="6">
    <source>
        <dbReference type="ARBA" id="ARBA00023136"/>
    </source>
</evidence>
<dbReference type="InterPro" id="IPR023058">
    <property type="entry name" value="PPIase_PpiC_CS"/>
</dbReference>
<dbReference type="SUPFAM" id="SSF54534">
    <property type="entry name" value="FKBP-like"/>
    <property type="match status" value="1"/>
</dbReference>
<protein>
    <recommendedName>
        <fullName evidence="9">Periplasmic chaperone PpiD</fullName>
    </recommendedName>
    <alternativeName>
        <fullName evidence="10">Periplasmic folding chaperone</fullName>
    </alternativeName>
</protein>
<dbReference type="RefSeq" id="WP_261696570.1">
    <property type="nucleotide sequence ID" value="NZ_CP104694.1"/>
</dbReference>
<feature type="domain" description="PpiC" evidence="13">
    <location>
        <begin position="264"/>
        <end position="365"/>
    </location>
</feature>
<dbReference type="PROSITE" id="PS01096">
    <property type="entry name" value="PPIC_PPIASE_1"/>
    <property type="match status" value="1"/>
</dbReference>
<evidence type="ECO:0000256" key="5">
    <source>
        <dbReference type="ARBA" id="ARBA00022989"/>
    </source>
</evidence>
<evidence type="ECO:0000256" key="8">
    <source>
        <dbReference type="ARBA" id="ARBA00038408"/>
    </source>
</evidence>
<keyword evidence="6 12" id="KW-0472">Membrane</keyword>
<evidence type="ECO:0000256" key="10">
    <source>
        <dbReference type="ARBA" id="ARBA00042775"/>
    </source>
</evidence>
<comment type="subcellular location">
    <subcellularLocation>
        <location evidence="1">Cell inner membrane</location>
        <topology evidence="1">Single-pass type II membrane protein</topology>
        <orientation evidence="1">Periplasmic side</orientation>
    </subcellularLocation>
</comment>
<dbReference type="Pfam" id="PF00639">
    <property type="entry name" value="Rotamase"/>
    <property type="match status" value="1"/>
</dbReference>
<dbReference type="Gene3D" id="3.10.50.40">
    <property type="match status" value="1"/>
</dbReference>
<keyword evidence="11" id="KW-0697">Rotamase</keyword>
<dbReference type="InterPro" id="IPR027304">
    <property type="entry name" value="Trigger_fact/SurA_dom_sf"/>
</dbReference>
<dbReference type="InterPro" id="IPR052029">
    <property type="entry name" value="PpiD_chaperone"/>
</dbReference>
<name>A0ABY6BIM8_9GAMM</name>
<dbReference type="Proteomes" id="UP001064632">
    <property type="component" value="Chromosome"/>
</dbReference>
<keyword evidence="5 12" id="KW-1133">Transmembrane helix</keyword>
<evidence type="ECO:0000256" key="11">
    <source>
        <dbReference type="PROSITE-ProRule" id="PRU00278"/>
    </source>
</evidence>
<evidence type="ECO:0000313" key="14">
    <source>
        <dbReference type="EMBL" id="UXI69617.1"/>
    </source>
</evidence>
<evidence type="ECO:0000256" key="9">
    <source>
        <dbReference type="ARBA" id="ARBA00040743"/>
    </source>
</evidence>
<proteinExistence type="inferred from homology"/>
<dbReference type="PANTHER" id="PTHR47529:SF1">
    <property type="entry name" value="PERIPLASMIC CHAPERONE PPID"/>
    <property type="match status" value="1"/>
</dbReference>
<evidence type="ECO:0000256" key="3">
    <source>
        <dbReference type="ARBA" id="ARBA00022519"/>
    </source>
</evidence>
<keyword evidence="3" id="KW-0997">Cell inner membrane</keyword>
<sequence length="637" mass="70087">MLQALREKSSGLIAKIVLGLLIFVFSFFGIESYFQSTQESWVAKVGKTEITPEQYRDALDTERNRITSMMGGQVDGAMFERPEHKRRVLEGLITRQLVLQANEDLGIVVADQRIREQIQDVPAFQEDGKFSAQRYTTWLASQGKTTRWLEERIREDLATSDLPGQIMASAVITPREIDNHIRLRDQTRDLRHVVLPKPAADSVKIEDAAVEDYYKSHGSEFMTEEQVALDYVEIDAAKLNVDATPDDAQLKDRYEKEKARFLSPEQRLVSHILVVSKGGDAEAQKKALAKAQDLLKQVRDGKAFADVAKASTEDLGSKAQGGDLGWLEKGVAEPAFDAVAFEMKKGDISEPVLTGEGYHIIQLRDIREKKEKPFEEVKAELAKEFIETERDRVFNDIAGKATDVAYSDAGTLETTAKVANTTVQKVPLFSRRGGTGIAANPAVIKAAFSNQLLVEGVNSDGIDLSPTHKVFIRVADHKRPEQKPLDVVREEIRAKLTREALAKQAKDAADAVLARVKKGDTLDAVAAESKLKVETNKGVGRQAANLDSALVAAAFKLPRPAEGKSEAGTVALPDNAYAVIVVDAVTDGDVAKVDDAGRESVRTQLQNEVAAVEARAFIETLRKATTIEISEERLTTQ</sequence>
<evidence type="ECO:0000313" key="15">
    <source>
        <dbReference type="Proteomes" id="UP001064632"/>
    </source>
</evidence>